<dbReference type="STRING" id="10195.A0A3M7REM6"/>
<comment type="caution">
    <text evidence="2">The sequence shown here is derived from an EMBL/GenBank/DDBJ whole genome shotgun (WGS) entry which is preliminary data.</text>
</comment>
<dbReference type="OrthoDB" id="10258089at2759"/>
<evidence type="ECO:0000313" key="2">
    <source>
        <dbReference type="EMBL" id="RNA22032.1"/>
    </source>
</evidence>
<organism evidence="2 3">
    <name type="scientific">Brachionus plicatilis</name>
    <name type="common">Marine rotifer</name>
    <name type="synonym">Brachionus muelleri</name>
    <dbReference type="NCBI Taxonomy" id="10195"/>
    <lineage>
        <taxon>Eukaryota</taxon>
        <taxon>Metazoa</taxon>
        <taxon>Spiralia</taxon>
        <taxon>Gnathifera</taxon>
        <taxon>Rotifera</taxon>
        <taxon>Eurotatoria</taxon>
        <taxon>Monogononta</taxon>
        <taxon>Pseudotrocha</taxon>
        <taxon>Ploima</taxon>
        <taxon>Brachionidae</taxon>
        <taxon>Brachionus</taxon>
    </lineage>
</organism>
<dbReference type="EMBL" id="REGN01003547">
    <property type="protein sequence ID" value="RNA22032.1"/>
    <property type="molecule type" value="Genomic_DNA"/>
</dbReference>
<dbReference type="AlphaFoldDB" id="A0A3M7REM6"/>
<reference evidence="2 3" key="1">
    <citation type="journal article" date="2018" name="Sci. Rep.">
        <title>Genomic signatures of local adaptation to the degree of environmental predictability in rotifers.</title>
        <authorList>
            <person name="Franch-Gras L."/>
            <person name="Hahn C."/>
            <person name="Garcia-Roger E.M."/>
            <person name="Carmona M.J."/>
            <person name="Serra M."/>
            <person name="Gomez A."/>
        </authorList>
    </citation>
    <scope>NUCLEOTIDE SEQUENCE [LARGE SCALE GENOMIC DNA]</scope>
    <source>
        <strain evidence="2">HYR1</strain>
    </source>
</reference>
<accession>A0A3M7REM6</accession>
<protein>
    <recommendedName>
        <fullName evidence="4">PACRG</fullName>
    </recommendedName>
</protein>
<name>A0A3M7REM6_BRAPC</name>
<dbReference type="Pfam" id="PF10274">
    <property type="entry name" value="ParcG"/>
    <property type="match status" value="1"/>
</dbReference>
<proteinExistence type="predicted"/>
<feature type="region of interest" description="Disordered" evidence="1">
    <location>
        <begin position="1"/>
        <end position="32"/>
    </location>
</feature>
<keyword evidence="3" id="KW-1185">Reference proteome</keyword>
<evidence type="ECO:0000256" key="1">
    <source>
        <dbReference type="SAM" id="MobiDB-lite"/>
    </source>
</evidence>
<evidence type="ECO:0008006" key="4">
    <source>
        <dbReference type="Google" id="ProtNLM"/>
    </source>
</evidence>
<dbReference type="Proteomes" id="UP000276133">
    <property type="component" value="Unassembled WGS sequence"/>
</dbReference>
<feature type="compositionally biased region" description="Polar residues" evidence="1">
    <location>
        <begin position="10"/>
        <end position="29"/>
    </location>
</feature>
<gene>
    <name evidence="2" type="ORF">BpHYR1_032965</name>
</gene>
<dbReference type="PANTHER" id="PTHR21207">
    <property type="entry name" value="PARKIN COREGULATED GENE PROTEIN PARK2 COREGULATED"/>
    <property type="match status" value="1"/>
</dbReference>
<dbReference type="PANTHER" id="PTHR21207:SF1">
    <property type="entry name" value="PACRG-LIKE PROTEIN"/>
    <property type="match status" value="1"/>
</dbReference>
<sequence length="220" mass="24434">MSFARAGLSKPSTSIDNSSESATSSTKTFKPSDKLNPKTVDFFNTREIQKTAFGTIYSNGGIPCRLVHGSVKNKLMWNTPPEKVPFDPVLVILAEGLRETQHPFNFVAREGFKDLLLTHNASEKAIEILPKLVIPVKNAIVLDNDEIFEAGINALMQLSDAVGAYLNAHLKIYLSILCRRLTQKKYRDQVTDALNKFEQNGGKEVVPIIKTKIPTYNSVI</sequence>
<dbReference type="InterPro" id="IPR019399">
    <property type="entry name" value="Parkin_co-regulated_protein"/>
</dbReference>
<evidence type="ECO:0000313" key="3">
    <source>
        <dbReference type="Proteomes" id="UP000276133"/>
    </source>
</evidence>